<gene>
    <name evidence="2" type="ORF">SAMN05660835_00838</name>
</gene>
<sequence>MSIWLRHYGNVPKSLNYPQISLYESIRQSCLKYEDQIAFTYFGNTITYAKLLYYIDKFAMYLKEIGIDQKSTVSLILPTRPQAVIAFYAINKNRCYSKLYSSFIQ</sequence>
<dbReference type="InterPro" id="IPR000873">
    <property type="entry name" value="AMP-dep_synth/lig_dom"/>
</dbReference>
<proteinExistence type="predicted"/>
<dbReference type="Pfam" id="PF00501">
    <property type="entry name" value="AMP-binding"/>
    <property type="match status" value="1"/>
</dbReference>
<dbReference type="SUPFAM" id="SSF56801">
    <property type="entry name" value="Acetyl-CoA synthetase-like"/>
    <property type="match status" value="1"/>
</dbReference>
<evidence type="ECO:0000313" key="3">
    <source>
        <dbReference type="Proteomes" id="UP000199411"/>
    </source>
</evidence>
<protein>
    <submittedName>
        <fullName evidence="2">AMP-binding enzyme</fullName>
    </submittedName>
</protein>
<organism evidence="2 3">
    <name type="scientific">Desulfurella multipotens</name>
    <dbReference type="NCBI Taxonomy" id="79269"/>
    <lineage>
        <taxon>Bacteria</taxon>
        <taxon>Pseudomonadati</taxon>
        <taxon>Campylobacterota</taxon>
        <taxon>Desulfurellia</taxon>
        <taxon>Desulfurellales</taxon>
        <taxon>Desulfurellaceae</taxon>
        <taxon>Desulfurella</taxon>
    </lineage>
</organism>
<evidence type="ECO:0000313" key="2">
    <source>
        <dbReference type="EMBL" id="SDC43724.1"/>
    </source>
</evidence>
<reference evidence="3" key="1">
    <citation type="submission" date="2016-10" db="EMBL/GenBank/DDBJ databases">
        <authorList>
            <person name="Varghese N."/>
            <person name="Submissions S."/>
        </authorList>
    </citation>
    <scope>NUCLEOTIDE SEQUENCE [LARGE SCALE GENOMIC DNA]</scope>
    <source>
        <strain evidence="3">DSM 8415</strain>
    </source>
</reference>
<dbReference type="EMBL" id="FMYU01000005">
    <property type="protein sequence ID" value="SDC43724.1"/>
    <property type="molecule type" value="Genomic_DNA"/>
</dbReference>
<dbReference type="Gene3D" id="3.40.50.12780">
    <property type="entry name" value="N-terminal domain of ligase-like"/>
    <property type="match status" value="1"/>
</dbReference>
<evidence type="ECO:0000259" key="1">
    <source>
        <dbReference type="Pfam" id="PF00501"/>
    </source>
</evidence>
<dbReference type="AlphaFoldDB" id="A0A1G6LKR1"/>
<dbReference type="RefSeq" id="WP_159427486.1">
    <property type="nucleotide sequence ID" value="NZ_FMYU01000005.1"/>
</dbReference>
<keyword evidence="3" id="KW-1185">Reference proteome</keyword>
<name>A0A1G6LKR1_9BACT</name>
<dbReference type="OrthoDB" id="9799237at2"/>
<dbReference type="InterPro" id="IPR042099">
    <property type="entry name" value="ANL_N_sf"/>
</dbReference>
<feature type="domain" description="AMP-dependent synthetase/ligase" evidence="1">
    <location>
        <begin position="27"/>
        <end position="92"/>
    </location>
</feature>
<dbReference type="Proteomes" id="UP000199411">
    <property type="component" value="Unassembled WGS sequence"/>
</dbReference>
<accession>A0A1G6LKR1</accession>